<keyword evidence="2" id="KW-1185">Reference proteome</keyword>
<proteinExistence type="predicted"/>
<dbReference type="EMBL" id="CDRZ01000003">
    <property type="protein sequence ID" value="CEO87387.1"/>
    <property type="molecule type" value="Genomic_DNA"/>
</dbReference>
<dbReference type="RefSeq" id="WP_044663763.1">
    <property type="nucleotide sequence ID" value="NZ_CDRZ01000003.1"/>
</dbReference>
<dbReference type="SUPFAM" id="SSF46785">
    <property type="entry name" value="Winged helix' DNA-binding domain"/>
    <property type="match status" value="1"/>
</dbReference>
<dbReference type="InterPro" id="IPR036390">
    <property type="entry name" value="WH_DNA-bd_sf"/>
</dbReference>
<evidence type="ECO:0000313" key="1">
    <source>
        <dbReference type="EMBL" id="CEO87387.1"/>
    </source>
</evidence>
<protein>
    <submittedName>
        <fullName evidence="1">Uncharacterized protein</fullName>
    </submittedName>
</protein>
<accession>A0A0B7MIB6</accession>
<dbReference type="OrthoDB" id="5516583at2"/>
<dbReference type="Proteomes" id="UP000046155">
    <property type="component" value="Unassembled WGS sequence"/>
</dbReference>
<sequence length="121" mass="13706">MRCEKCQADVANEDTFQYGGQTICEDCYIEAMSRPQPCDPGAVSAARAARELQGHKGIEGLTPIQKKIYNFLKEKGKVPREELAKYMQLTPEELQGQFAVLRHCELARGFKEGNKIYFTLM</sequence>
<name>A0A0B7MIB6_9FIRM</name>
<evidence type="ECO:0000313" key="2">
    <source>
        <dbReference type="Proteomes" id="UP000046155"/>
    </source>
</evidence>
<dbReference type="AlphaFoldDB" id="A0A0B7MIB6"/>
<organism evidence="1 2">
    <name type="scientific">Syntrophaceticus schinkii</name>
    <dbReference type="NCBI Taxonomy" id="499207"/>
    <lineage>
        <taxon>Bacteria</taxon>
        <taxon>Bacillati</taxon>
        <taxon>Bacillota</taxon>
        <taxon>Clostridia</taxon>
        <taxon>Thermoanaerobacterales</taxon>
        <taxon>Thermoanaerobacterales Family III. Incertae Sedis</taxon>
        <taxon>Syntrophaceticus</taxon>
    </lineage>
</organism>
<reference evidence="2" key="1">
    <citation type="submission" date="2015-01" db="EMBL/GenBank/DDBJ databases">
        <authorList>
            <person name="Manzoor Shahid"/>
            <person name="Zubair Saima"/>
        </authorList>
    </citation>
    <scope>NUCLEOTIDE SEQUENCE [LARGE SCALE GENOMIC DNA]</scope>
    <source>
        <strain evidence="2">Sp3</strain>
    </source>
</reference>
<gene>
    <name evidence="1" type="ORF">SSCH_1000025</name>
</gene>